<reference evidence="2 3" key="1">
    <citation type="submission" date="2020-05" db="EMBL/GenBank/DDBJ databases">
        <title>WGS assembly of Panicum virgatum.</title>
        <authorList>
            <person name="Lovell J.T."/>
            <person name="Jenkins J."/>
            <person name="Shu S."/>
            <person name="Juenger T.E."/>
            <person name="Schmutz J."/>
        </authorList>
    </citation>
    <scope>NUCLEOTIDE SEQUENCE [LARGE SCALE GENOMIC DNA]</scope>
    <source>
        <strain evidence="3">cv. AP13</strain>
    </source>
</reference>
<keyword evidence="3" id="KW-1185">Reference proteome</keyword>
<dbReference type="AlphaFoldDB" id="A0A8T0RD91"/>
<dbReference type="EMBL" id="CM029047">
    <property type="protein sequence ID" value="KAG2583065.1"/>
    <property type="molecule type" value="Genomic_DNA"/>
</dbReference>
<evidence type="ECO:0000313" key="2">
    <source>
        <dbReference type="EMBL" id="KAG2583065.1"/>
    </source>
</evidence>
<feature type="compositionally biased region" description="Acidic residues" evidence="1">
    <location>
        <begin position="135"/>
        <end position="151"/>
    </location>
</feature>
<protein>
    <submittedName>
        <fullName evidence="2">Uncharacterized protein</fullName>
    </submittedName>
</protein>
<proteinExistence type="predicted"/>
<feature type="region of interest" description="Disordered" evidence="1">
    <location>
        <begin position="105"/>
        <end position="169"/>
    </location>
</feature>
<feature type="compositionally biased region" description="Basic and acidic residues" evidence="1">
    <location>
        <begin position="152"/>
        <end position="161"/>
    </location>
</feature>
<evidence type="ECO:0000256" key="1">
    <source>
        <dbReference type="SAM" id="MobiDB-lite"/>
    </source>
</evidence>
<evidence type="ECO:0000313" key="3">
    <source>
        <dbReference type="Proteomes" id="UP000823388"/>
    </source>
</evidence>
<name>A0A8T0RD91_PANVG</name>
<organism evidence="2 3">
    <name type="scientific">Panicum virgatum</name>
    <name type="common">Blackwell switchgrass</name>
    <dbReference type="NCBI Taxonomy" id="38727"/>
    <lineage>
        <taxon>Eukaryota</taxon>
        <taxon>Viridiplantae</taxon>
        <taxon>Streptophyta</taxon>
        <taxon>Embryophyta</taxon>
        <taxon>Tracheophyta</taxon>
        <taxon>Spermatophyta</taxon>
        <taxon>Magnoliopsida</taxon>
        <taxon>Liliopsida</taxon>
        <taxon>Poales</taxon>
        <taxon>Poaceae</taxon>
        <taxon>PACMAD clade</taxon>
        <taxon>Panicoideae</taxon>
        <taxon>Panicodae</taxon>
        <taxon>Paniceae</taxon>
        <taxon>Panicinae</taxon>
        <taxon>Panicum</taxon>
        <taxon>Panicum sect. Hiantes</taxon>
    </lineage>
</organism>
<sequence>MDTKDNIQVYSNQDLVEMFAKHEASKCCYMTSCYHSPGCEPLEIPVWDVTSTSKSVAAPCTPSMPCPSIVEPSFGTHTHETEQMPNPNQADEYLGVDGEGLYIDIGLENPEPVNPQSQQRDPESIPIRHMHDSNSDDESSSDEDDELEDIDEIVKDSEPPQKPEASYNKMYPPMAIGTLYSDMAAFKLALATHATKYEFHYNIEASDLC</sequence>
<comment type="caution">
    <text evidence="2">The sequence shown here is derived from an EMBL/GenBank/DDBJ whole genome shotgun (WGS) entry which is preliminary data.</text>
</comment>
<dbReference type="Proteomes" id="UP000823388">
    <property type="component" value="Chromosome 6K"/>
</dbReference>
<gene>
    <name evidence="2" type="ORF">PVAP13_6KG146512</name>
</gene>
<accession>A0A8T0RD91</accession>